<protein>
    <submittedName>
        <fullName evidence="1">Uncharacterized protein</fullName>
    </submittedName>
</protein>
<organism evidence="1 2">
    <name type="scientific">Cryptococcus amylolentus CBS 6273</name>
    <dbReference type="NCBI Taxonomy" id="1296118"/>
    <lineage>
        <taxon>Eukaryota</taxon>
        <taxon>Fungi</taxon>
        <taxon>Dikarya</taxon>
        <taxon>Basidiomycota</taxon>
        <taxon>Agaricomycotina</taxon>
        <taxon>Tremellomycetes</taxon>
        <taxon>Tremellales</taxon>
        <taxon>Cryptococcaceae</taxon>
        <taxon>Cryptococcus</taxon>
    </lineage>
</organism>
<gene>
    <name evidence="1" type="ORF">I350_08250</name>
</gene>
<evidence type="ECO:0000313" key="1">
    <source>
        <dbReference type="EMBL" id="ODN96248.1"/>
    </source>
</evidence>
<proteinExistence type="predicted"/>
<dbReference type="Proteomes" id="UP000095149">
    <property type="component" value="Unassembled WGS sequence"/>
</dbReference>
<accession>A0A1E3J5U5</accession>
<dbReference type="OrthoDB" id="10602154at2759"/>
<evidence type="ECO:0000313" key="2">
    <source>
        <dbReference type="Proteomes" id="UP000095149"/>
    </source>
</evidence>
<name>A0A1E3J5U5_9TREE</name>
<comment type="caution">
    <text evidence="1">The sequence shown here is derived from an EMBL/GenBank/DDBJ whole genome shotgun (WGS) entry which is preliminary data.</text>
</comment>
<dbReference type="EMBL" id="MEKH01000015">
    <property type="protein sequence ID" value="ODN96248.1"/>
    <property type="molecule type" value="Genomic_DNA"/>
</dbReference>
<reference evidence="1 2" key="1">
    <citation type="submission" date="2016-06" db="EMBL/GenBank/DDBJ databases">
        <title>Evolution of pathogenesis and genome organization in the Tremellales.</title>
        <authorList>
            <person name="Cuomo C."/>
            <person name="Litvintseva A."/>
            <person name="Heitman J."/>
            <person name="Chen Y."/>
            <person name="Sun S."/>
            <person name="Springer D."/>
            <person name="Dromer F."/>
            <person name="Young S."/>
            <person name="Zeng Q."/>
            <person name="Chapman S."/>
            <person name="Gujja S."/>
            <person name="Saif S."/>
            <person name="Birren B."/>
        </authorList>
    </citation>
    <scope>NUCLEOTIDE SEQUENCE [LARGE SCALE GENOMIC DNA]</scope>
    <source>
        <strain evidence="1 2">CBS 6273</strain>
    </source>
</reference>
<sequence length="193" mass="21516">MLPSNRAFPLPALTAPPRMGGLELCARIHRESRTPMEGAEPSPATTSLRTIVAVHRQHVVAQEKPSKRLSSTQPKWDKRGEAIMERGTGGVWKFLLEQHEDLLREMLIEAGTTEEKEIGETLRHLRDLWPLACKVIHNHTTDPLVYREGDLSPKSSAAFSVLRRFATSVRPGKAWKISGGEARFLGVDNVVNP</sequence>
<dbReference type="AlphaFoldDB" id="A0A1E3J5U5"/>